<evidence type="ECO:0000256" key="1">
    <source>
        <dbReference type="SAM" id="MobiDB-lite"/>
    </source>
</evidence>
<dbReference type="RefSeq" id="WP_380533269.1">
    <property type="nucleotide sequence ID" value="NZ_JBHFAB010000003.1"/>
</dbReference>
<evidence type="ECO:0000313" key="2">
    <source>
        <dbReference type="EMBL" id="MFC1416214.1"/>
    </source>
</evidence>
<dbReference type="EMBL" id="JBHFAB010000003">
    <property type="protein sequence ID" value="MFC1416214.1"/>
    <property type="molecule type" value="Genomic_DNA"/>
</dbReference>
<sequence length="238" mass="26376">MSDTRRNQRHTVPTGRPFLLGEFRTKLAAIETGVRGLYQEAHPAELESVADETYLLFHTARSLAPVRTYTGCERHPNGAVDPEAPLGWTRCLLCNEARRRGTATADIPAVARTNGLGYPVPEGPYTLDLLKDYLRRTSELSYELSLRSPDAAFAELADAVHRTFIVARELSRPRNTSGCDRHPGAPTDPTADGACLFCAADRRRLRNQREGVPVMIDRPRTGRLQPRRTVRPPGPGPV</sequence>
<reference evidence="2 3" key="1">
    <citation type="submission" date="2024-09" db="EMBL/GenBank/DDBJ databases">
        <authorList>
            <person name="Lee S.D."/>
        </authorList>
    </citation>
    <scope>NUCLEOTIDE SEQUENCE [LARGE SCALE GENOMIC DNA]</scope>
    <source>
        <strain evidence="2 3">N8-3</strain>
    </source>
</reference>
<proteinExistence type="predicted"/>
<organism evidence="2 3">
    <name type="scientific">Streptacidiphilus cavernicola</name>
    <dbReference type="NCBI Taxonomy" id="3342716"/>
    <lineage>
        <taxon>Bacteria</taxon>
        <taxon>Bacillati</taxon>
        <taxon>Actinomycetota</taxon>
        <taxon>Actinomycetes</taxon>
        <taxon>Kitasatosporales</taxon>
        <taxon>Streptomycetaceae</taxon>
        <taxon>Streptacidiphilus</taxon>
    </lineage>
</organism>
<accession>A0ABV6VR40</accession>
<evidence type="ECO:0000313" key="3">
    <source>
        <dbReference type="Proteomes" id="UP001592531"/>
    </source>
</evidence>
<name>A0ABV6VR40_9ACTN</name>
<gene>
    <name evidence="2" type="ORF">ACEZDE_06110</name>
</gene>
<comment type="caution">
    <text evidence="2">The sequence shown here is derived from an EMBL/GenBank/DDBJ whole genome shotgun (WGS) entry which is preliminary data.</text>
</comment>
<dbReference type="Proteomes" id="UP001592531">
    <property type="component" value="Unassembled WGS sequence"/>
</dbReference>
<feature type="region of interest" description="Disordered" evidence="1">
    <location>
        <begin position="209"/>
        <end position="238"/>
    </location>
</feature>
<protein>
    <submittedName>
        <fullName evidence="2">Uncharacterized protein</fullName>
    </submittedName>
</protein>
<keyword evidence="3" id="KW-1185">Reference proteome</keyword>